<dbReference type="EMBL" id="KN846982">
    <property type="protein sequence ID" value="KIW96895.1"/>
    <property type="molecule type" value="Genomic_DNA"/>
</dbReference>
<name>A0A0D2I137_CLAB1</name>
<dbReference type="Pfam" id="PF01565">
    <property type="entry name" value="FAD_binding_4"/>
    <property type="match status" value="1"/>
</dbReference>
<dbReference type="InterPro" id="IPR050416">
    <property type="entry name" value="FAD-linked_Oxidoreductase"/>
</dbReference>
<dbReference type="Gene3D" id="3.30.465.10">
    <property type="match status" value="1"/>
</dbReference>
<dbReference type="GeneID" id="27695214"/>
<dbReference type="InterPro" id="IPR016166">
    <property type="entry name" value="FAD-bd_PCMH"/>
</dbReference>
<keyword evidence="5" id="KW-0732">Signal</keyword>
<evidence type="ECO:0000256" key="5">
    <source>
        <dbReference type="SAM" id="SignalP"/>
    </source>
</evidence>
<dbReference type="RefSeq" id="XP_016623564.1">
    <property type="nucleotide sequence ID" value="XM_016760043.1"/>
</dbReference>
<dbReference type="InterPro" id="IPR036318">
    <property type="entry name" value="FAD-bd_PCMH-like_sf"/>
</dbReference>
<feature type="signal peptide" evidence="5">
    <location>
        <begin position="1"/>
        <end position="21"/>
    </location>
</feature>
<sequence length="541" mass="57418">MRFSSLHVAALGLGFAASAAAQDSTFEPPDFNVTLALIDQGVNVSALPELDSLTKRSSFSACSIACDTLRILFGSSNVIEQGNQGYTAFTNAYWSVQQENVDPYCIFKPTSATQVSISILLSRLTQCPFAAKSGGHAAFAGASNIQGGITMSLEKLNTIKLSSDKKTADIGPGNTWFNVYTALQPADVTVIGGRVSPIGVGGLTTGGGISFFSNIYGWACDNVVSYEVVTASGVIVTASATQNKDLFFALRGGGNNFGIVTKFTLKAIPLPGGLMWGGGRVILEDQFDAVVDAFYNVGVNSPQDPNAAQILSFAYAQSADLNVAAADLQYAQPVANAPIFSEYLSIPAISDTTKVRTLADLTQEFNASNPDGLRETYWAATYKLNKNHTASVRDIFFEELDSIKDAAGLVPAATLQVITEGQLAAMTQNGGNPLGLSASAGPFLLLNMNMMWTNAADDTRILQANKRIIDRTVALAQSMGLYEDYIYMNYASQFQDVIASYGSTNKAMLKSTAAKYDPTGVFQTLQPGYFKLNGPPSPSGP</sequence>
<dbReference type="PANTHER" id="PTHR42973:SF34">
    <property type="entry name" value="FAD BINDING DOMAIN PROTEIN (AFU_ORTHOLOGUE AFUA_3G02770)"/>
    <property type="match status" value="1"/>
</dbReference>
<evidence type="ECO:0000256" key="4">
    <source>
        <dbReference type="ARBA" id="ARBA00023002"/>
    </source>
</evidence>
<dbReference type="OrthoDB" id="2151789at2759"/>
<keyword evidence="4" id="KW-0560">Oxidoreductase</keyword>
<dbReference type="GO" id="GO:0016491">
    <property type="term" value="F:oxidoreductase activity"/>
    <property type="evidence" value="ECO:0007669"/>
    <property type="project" value="UniProtKB-KW"/>
</dbReference>
<dbReference type="HOGENOM" id="CLU_018354_1_2_1"/>
<feature type="chain" id="PRO_5002243770" description="FAD-binding PCMH-type domain-containing protein" evidence="5">
    <location>
        <begin position="22"/>
        <end position="541"/>
    </location>
</feature>
<dbReference type="InterPro" id="IPR016169">
    <property type="entry name" value="FAD-bd_PCMH_sub2"/>
</dbReference>
<evidence type="ECO:0000256" key="3">
    <source>
        <dbReference type="ARBA" id="ARBA00022827"/>
    </source>
</evidence>
<comment type="similarity">
    <text evidence="1">Belongs to the oxygen-dependent FAD-linked oxidoreductase family.</text>
</comment>
<protein>
    <recommendedName>
        <fullName evidence="6">FAD-binding PCMH-type domain-containing protein</fullName>
    </recommendedName>
</protein>
<proteinExistence type="inferred from homology"/>
<keyword evidence="8" id="KW-1185">Reference proteome</keyword>
<dbReference type="InterPro" id="IPR006094">
    <property type="entry name" value="Oxid_FAD_bind_N"/>
</dbReference>
<evidence type="ECO:0000259" key="6">
    <source>
        <dbReference type="PROSITE" id="PS51387"/>
    </source>
</evidence>
<keyword evidence="2" id="KW-0285">Flavoprotein</keyword>
<dbReference type="VEuPathDB" id="FungiDB:Z519_02286"/>
<reference evidence="7" key="1">
    <citation type="submission" date="2015-01" db="EMBL/GenBank/DDBJ databases">
        <title>The Genome Sequence of Cladophialophora bantiana CBS 173.52.</title>
        <authorList>
            <consortium name="The Broad Institute Genomics Platform"/>
            <person name="Cuomo C."/>
            <person name="de Hoog S."/>
            <person name="Gorbushina A."/>
            <person name="Stielow B."/>
            <person name="Teixiera M."/>
            <person name="Abouelleil A."/>
            <person name="Chapman S.B."/>
            <person name="Priest M."/>
            <person name="Young S.K."/>
            <person name="Wortman J."/>
            <person name="Nusbaum C."/>
            <person name="Birren B."/>
        </authorList>
    </citation>
    <scope>NUCLEOTIDE SEQUENCE [LARGE SCALE GENOMIC DNA]</scope>
    <source>
        <strain evidence="7">CBS 173.52</strain>
    </source>
</reference>
<evidence type="ECO:0000313" key="8">
    <source>
        <dbReference type="Proteomes" id="UP000053789"/>
    </source>
</evidence>
<gene>
    <name evidence="7" type="ORF">Z519_02286</name>
</gene>
<accession>A0A0D2I137</accession>
<dbReference type="PANTHER" id="PTHR42973">
    <property type="entry name" value="BINDING OXIDOREDUCTASE, PUTATIVE (AFU_ORTHOLOGUE AFUA_1G17690)-RELATED"/>
    <property type="match status" value="1"/>
</dbReference>
<evidence type="ECO:0000256" key="1">
    <source>
        <dbReference type="ARBA" id="ARBA00005466"/>
    </source>
</evidence>
<feature type="domain" description="FAD-binding PCMH-type" evidence="6">
    <location>
        <begin position="99"/>
        <end position="270"/>
    </location>
</feature>
<dbReference type="SUPFAM" id="SSF56176">
    <property type="entry name" value="FAD-binding/transporter-associated domain-like"/>
    <property type="match status" value="1"/>
</dbReference>
<dbReference type="GO" id="GO:0071949">
    <property type="term" value="F:FAD binding"/>
    <property type="evidence" value="ECO:0007669"/>
    <property type="project" value="InterPro"/>
</dbReference>
<organism evidence="7 8">
    <name type="scientific">Cladophialophora bantiana (strain ATCC 10958 / CBS 173.52 / CDC B-1940 / NIH 8579)</name>
    <name type="common">Xylohypha bantiana</name>
    <dbReference type="NCBI Taxonomy" id="1442370"/>
    <lineage>
        <taxon>Eukaryota</taxon>
        <taxon>Fungi</taxon>
        <taxon>Dikarya</taxon>
        <taxon>Ascomycota</taxon>
        <taxon>Pezizomycotina</taxon>
        <taxon>Eurotiomycetes</taxon>
        <taxon>Chaetothyriomycetidae</taxon>
        <taxon>Chaetothyriales</taxon>
        <taxon>Herpotrichiellaceae</taxon>
        <taxon>Cladophialophora</taxon>
    </lineage>
</organism>
<keyword evidence="3" id="KW-0274">FAD</keyword>
<dbReference type="AlphaFoldDB" id="A0A0D2I137"/>
<dbReference type="PROSITE" id="PS51387">
    <property type="entry name" value="FAD_PCMH"/>
    <property type="match status" value="1"/>
</dbReference>
<evidence type="ECO:0000313" key="7">
    <source>
        <dbReference type="EMBL" id="KIW96895.1"/>
    </source>
</evidence>
<dbReference type="Proteomes" id="UP000053789">
    <property type="component" value="Unassembled WGS sequence"/>
</dbReference>
<evidence type="ECO:0000256" key="2">
    <source>
        <dbReference type="ARBA" id="ARBA00022630"/>
    </source>
</evidence>